<dbReference type="PANTHER" id="PTHR33324:SF2">
    <property type="entry name" value="MYB_SANT-LIKE DNA-BINDING DOMAIN-CONTAINING PROTEIN"/>
    <property type="match status" value="1"/>
</dbReference>
<dbReference type="OrthoDB" id="2506530at2759"/>
<dbReference type="EMBL" id="VSWC01000144">
    <property type="protein sequence ID" value="KAA1077673.1"/>
    <property type="molecule type" value="Genomic_DNA"/>
</dbReference>
<comment type="caution">
    <text evidence="2">The sequence shown here is derived from an EMBL/GenBank/DDBJ whole genome shotgun (WGS) entry which is preliminary data.</text>
</comment>
<evidence type="ECO:0000313" key="3">
    <source>
        <dbReference type="Proteomes" id="UP000324748"/>
    </source>
</evidence>
<name>A0A5B0MMW3_PUCGR</name>
<feature type="region of interest" description="Disordered" evidence="1">
    <location>
        <begin position="310"/>
        <end position="332"/>
    </location>
</feature>
<evidence type="ECO:0000313" key="2">
    <source>
        <dbReference type="EMBL" id="KAA1077673.1"/>
    </source>
</evidence>
<reference evidence="2 3" key="1">
    <citation type="submission" date="2019-05" db="EMBL/GenBank/DDBJ databases">
        <title>Emergence of the Ug99 lineage of the wheat stem rust pathogen through somatic hybridization.</title>
        <authorList>
            <person name="Li F."/>
            <person name="Upadhyaya N.M."/>
            <person name="Sperschneider J."/>
            <person name="Matny O."/>
            <person name="Nguyen-Phuc H."/>
            <person name="Mago R."/>
            <person name="Raley C."/>
            <person name="Miller M.E."/>
            <person name="Silverstein K.A.T."/>
            <person name="Henningsen E."/>
            <person name="Hirsch C.D."/>
            <person name="Visser B."/>
            <person name="Pretorius Z.A."/>
            <person name="Steffenson B.J."/>
            <person name="Schwessinger B."/>
            <person name="Dodds P.N."/>
            <person name="Figueroa M."/>
        </authorList>
    </citation>
    <scope>NUCLEOTIDE SEQUENCE [LARGE SCALE GENOMIC DNA]</scope>
    <source>
        <strain evidence="2">21-0</strain>
    </source>
</reference>
<keyword evidence="3" id="KW-1185">Reference proteome</keyword>
<proteinExistence type="predicted"/>
<accession>A0A5B0MMW3</accession>
<dbReference type="PANTHER" id="PTHR33324">
    <property type="entry name" value="EXPRESSED PROTEIN"/>
    <property type="match status" value="1"/>
</dbReference>
<feature type="region of interest" description="Disordered" evidence="1">
    <location>
        <begin position="1"/>
        <end position="36"/>
    </location>
</feature>
<dbReference type="AlphaFoldDB" id="A0A5B0MMW3"/>
<feature type="compositionally biased region" description="Polar residues" evidence="1">
    <location>
        <begin position="310"/>
        <end position="320"/>
    </location>
</feature>
<sequence length="332" mass="36878">MPPRKKKNPPAPTPTTTPAQSRPAAPKRKQPVSWEKDGVDGFSSIRILIEWLTSDGNFKRWRGKKGNGLNKEALASEVVALMVSHGIHHRNNKDIRTKIQELQDNYSAACDWLRNTGSGVLDEDIANGTDNVRAAVIKRCKYFYDLDEVMRERTCAIPEDIVDTTSGDVPDIINPPSEGPEGVLDPLIDSIGEGNEGSDQDGSVADSGTAAKSNTKAPFKSKKPKKSTLPAGLEKAIQDTSDYRVKCLQSKERRESKRMRLERRRIRIEESDAKVRRVLAEAEQAKLRISCMKELKESGFADEDISKFLQQQFGQGPSHQSDTESSDDVDTD</sequence>
<dbReference type="Proteomes" id="UP000324748">
    <property type="component" value="Unassembled WGS sequence"/>
</dbReference>
<feature type="region of interest" description="Disordered" evidence="1">
    <location>
        <begin position="166"/>
        <end position="232"/>
    </location>
</feature>
<protein>
    <submittedName>
        <fullName evidence="2">Uncharacterized protein</fullName>
    </submittedName>
</protein>
<evidence type="ECO:0000256" key="1">
    <source>
        <dbReference type="SAM" id="MobiDB-lite"/>
    </source>
</evidence>
<gene>
    <name evidence="2" type="ORF">PGT21_015673</name>
</gene>
<organism evidence="2 3">
    <name type="scientific">Puccinia graminis f. sp. tritici</name>
    <dbReference type="NCBI Taxonomy" id="56615"/>
    <lineage>
        <taxon>Eukaryota</taxon>
        <taxon>Fungi</taxon>
        <taxon>Dikarya</taxon>
        <taxon>Basidiomycota</taxon>
        <taxon>Pucciniomycotina</taxon>
        <taxon>Pucciniomycetes</taxon>
        <taxon>Pucciniales</taxon>
        <taxon>Pucciniaceae</taxon>
        <taxon>Puccinia</taxon>
    </lineage>
</organism>